<gene>
    <name evidence="1" type="ORF">SAMN06269173_105377</name>
</gene>
<protein>
    <recommendedName>
        <fullName evidence="3">GAF domain-containing protein</fullName>
    </recommendedName>
</protein>
<sequence length="776" mass="89323">MVKEPIAHPATVTFPFRTTLSLEPLITYWQTREQDANVGVAQLARFIGEQVAAADWARGPITDMAQLECNCDLVETLMMAVFSPAAFNNDIIGAIPPFQRYSFYHTPRFSDVLLNASKTIKQPLNIDMRMLDTYTTRMAYQLILEKVYGVKLPLQGNIIFTVPDYSIGLYRHYSVEFTSTFLEVRVEGEKPELAPEQLEYLARNPHRSDLWQQLLPPEKFSLEGFNILHLVDVTEQEILSELKYDLLERDVLQASDRLEQIQEKLRVLFGRPFLQLGIAAYDEKKRAFVDFGRKINHSFLTKQLHHQDAGSGFRQIYSQLWQDRQPLVLEDVEKAAIPEDLRQQIMSLGIRSAILALLPYGDDTVGLLELGSPNVGDLDEFSLENVNQFVPLFAVAVKRNAEEIQTRVQAIIKEKFTAIHPTMEWRFTDAAQNLLQQLDDGNKNAVMEDIVFHEVYPLHGSSDIRGSSTARNEAIQGDLIEHLTLANKVLKKASELQHLPIIDELKFYVNKNLRRLRQGILTGDEVSIFESLRTEVEPLFAYLGQNNPELRAIINEYWSNIDPELGVLYKRRKAFEESTTILNDTVSDYLDEQEELAQQMFPHYFQRFKTDGVEHNIYVGASLVEHKPFDLVFLKNLRLWQLLVMVEITRRTAALKSQLPVPLDTTQLILIHSQPLSIRFRQDERQFDVDGAYNIRYEIIKKRIDKATVQGTGERLTQPGYIALVYSQQREADEYSEYIDYLQDRNLLEPGLEHLELEELQGVKGLLALRVKVRIN</sequence>
<evidence type="ECO:0000313" key="1">
    <source>
        <dbReference type="EMBL" id="SNR72319.1"/>
    </source>
</evidence>
<reference evidence="2" key="1">
    <citation type="submission" date="2017-06" db="EMBL/GenBank/DDBJ databases">
        <authorList>
            <person name="Varghese N."/>
            <person name="Submissions S."/>
        </authorList>
    </citation>
    <scope>NUCLEOTIDE SEQUENCE [LARGE SCALE GENOMIC DNA]</scope>
    <source>
        <strain evidence="2">DSM 28041</strain>
    </source>
</reference>
<name>A0A238YPG0_9BACT</name>
<evidence type="ECO:0008006" key="3">
    <source>
        <dbReference type="Google" id="ProtNLM"/>
    </source>
</evidence>
<dbReference type="RefSeq" id="WP_045689021.1">
    <property type="nucleotide sequence ID" value="NZ_FZNS01000005.1"/>
</dbReference>
<proteinExistence type="predicted"/>
<dbReference type="EMBL" id="FZNS01000005">
    <property type="protein sequence ID" value="SNR72319.1"/>
    <property type="molecule type" value="Genomic_DNA"/>
</dbReference>
<dbReference type="AlphaFoldDB" id="A0A238YPG0"/>
<organism evidence="1 2">
    <name type="scientific">Hymenobacter mucosus</name>
    <dbReference type="NCBI Taxonomy" id="1411120"/>
    <lineage>
        <taxon>Bacteria</taxon>
        <taxon>Pseudomonadati</taxon>
        <taxon>Bacteroidota</taxon>
        <taxon>Cytophagia</taxon>
        <taxon>Cytophagales</taxon>
        <taxon>Hymenobacteraceae</taxon>
        <taxon>Hymenobacter</taxon>
    </lineage>
</organism>
<accession>A0A238YPG0</accession>
<keyword evidence="2" id="KW-1185">Reference proteome</keyword>
<dbReference type="Proteomes" id="UP000198310">
    <property type="component" value="Unassembled WGS sequence"/>
</dbReference>
<dbReference type="InterPro" id="IPR029016">
    <property type="entry name" value="GAF-like_dom_sf"/>
</dbReference>
<dbReference type="Gene3D" id="3.30.450.40">
    <property type="match status" value="1"/>
</dbReference>
<evidence type="ECO:0000313" key="2">
    <source>
        <dbReference type="Proteomes" id="UP000198310"/>
    </source>
</evidence>
<dbReference type="SUPFAM" id="SSF55781">
    <property type="entry name" value="GAF domain-like"/>
    <property type="match status" value="1"/>
</dbReference>